<sequence length="155" mass="17187">MLLWARGYLEGDSFEDELRAFDGGVDGFLPCVWDDEISNFPQPESVSKMLVNQMLLCYGSIFACQDNTAKIRLLNNIDQCLKAGKKYSWYMFLVSNACVALLSGLKELLTLRGAQSLPTDIFSMIQSIFKGILGESEISTAQRRAACEGLGLLAR</sequence>
<proteinExistence type="predicted"/>
<protein>
    <submittedName>
        <fullName evidence="1">Uncharacterized protein</fullName>
    </submittedName>
</protein>
<keyword evidence="2" id="KW-1185">Reference proteome</keyword>
<dbReference type="PANTHER" id="PTHR46975">
    <property type="entry name" value="PROTEIN SWEETIE"/>
    <property type="match status" value="1"/>
</dbReference>
<dbReference type="Gramene" id="AET7Gv20841200.69">
    <property type="protein sequence ID" value="AET7Gv20841200.69"/>
    <property type="gene ID" value="AET7Gv20841200"/>
</dbReference>
<reference evidence="1" key="4">
    <citation type="submission" date="2019-03" db="UniProtKB">
        <authorList>
            <consortium name="EnsemblPlants"/>
        </authorList>
    </citation>
    <scope>IDENTIFICATION</scope>
</reference>
<dbReference type="EnsemblPlants" id="AET7Gv20841200.69">
    <property type="protein sequence ID" value="AET7Gv20841200.69"/>
    <property type="gene ID" value="AET7Gv20841200"/>
</dbReference>
<organism evidence="1 2">
    <name type="scientific">Aegilops tauschii subsp. strangulata</name>
    <name type="common">Goatgrass</name>
    <dbReference type="NCBI Taxonomy" id="200361"/>
    <lineage>
        <taxon>Eukaryota</taxon>
        <taxon>Viridiplantae</taxon>
        <taxon>Streptophyta</taxon>
        <taxon>Embryophyta</taxon>
        <taxon>Tracheophyta</taxon>
        <taxon>Spermatophyta</taxon>
        <taxon>Magnoliopsida</taxon>
        <taxon>Liliopsida</taxon>
        <taxon>Poales</taxon>
        <taxon>Poaceae</taxon>
        <taxon>BOP clade</taxon>
        <taxon>Pooideae</taxon>
        <taxon>Triticodae</taxon>
        <taxon>Triticeae</taxon>
        <taxon>Triticinae</taxon>
        <taxon>Aegilops</taxon>
    </lineage>
</organism>
<evidence type="ECO:0000313" key="2">
    <source>
        <dbReference type="Proteomes" id="UP000015105"/>
    </source>
</evidence>
<reference evidence="2" key="1">
    <citation type="journal article" date="2014" name="Science">
        <title>Ancient hybridizations among the ancestral genomes of bread wheat.</title>
        <authorList>
            <consortium name="International Wheat Genome Sequencing Consortium,"/>
            <person name="Marcussen T."/>
            <person name="Sandve S.R."/>
            <person name="Heier L."/>
            <person name="Spannagl M."/>
            <person name="Pfeifer M."/>
            <person name="Jakobsen K.S."/>
            <person name="Wulff B.B."/>
            <person name="Steuernagel B."/>
            <person name="Mayer K.F."/>
            <person name="Olsen O.A."/>
        </authorList>
    </citation>
    <scope>NUCLEOTIDE SEQUENCE [LARGE SCALE GENOMIC DNA]</scope>
    <source>
        <strain evidence="2">cv. AL8/78</strain>
    </source>
</reference>
<dbReference type="AlphaFoldDB" id="A0A453S6G9"/>
<dbReference type="PANTHER" id="PTHR46975:SF2">
    <property type="entry name" value="PROTEIN SWEETIE"/>
    <property type="match status" value="1"/>
</dbReference>
<reference evidence="1" key="3">
    <citation type="journal article" date="2017" name="Nature">
        <title>Genome sequence of the progenitor of the wheat D genome Aegilops tauschii.</title>
        <authorList>
            <person name="Luo M.C."/>
            <person name="Gu Y.Q."/>
            <person name="Puiu D."/>
            <person name="Wang H."/>
            <person name="Twardziok S.O."/>
            <person name="Deal K.R."/>
            <person name="Huo N."/>
            <person name="Zhu T."/>
            <person name="Wang L."/>
            <person name="Wang Y."/>
            <person name="McGuire P.E."/>
            <person name="Liu S."/>
            <person name="Long H."/>
            <person name="Ramasamy R.K."/>
            <person name="Rodriguez J.C."/>
            <person name="Van S.L."/>
            <person name="Yuan L."/>
            <person name="Wang Z."/>
            <person name="Xia Z."/>
            <person name="Xiao L."/>
            <person name="Anderson O.D."/>
            <person name="Ouyang S."/>
            <person name="Liang Y."/>
            <person name="Zimin A.V."/>
            <person name="Pertea G."/>
            <person name="Qi P."/>
            <person name="Bennetzen J.L."/>
            <person name="Dai X."/>
            <person name="Dawson M.W."/>
            <person name="Muller H.G."/>
            <person name="Kugler K."/>
            <person name="Rivarola-Duarte L."/>
            <person name="Spannagl M."/>
            <person name="Mayer K.F.X."/>
            <person name="Lu F.H."/>
            <person name="Bevan M.W."/>
            <person name="Leroy P."/>
            <person name="Li P."/>
            <person name="You F.M."/>
            <person name="Sun Q."/>
            <person name="Liu Z."/>
            <person name="Lyons E."/>
            <person name="Wicker T."/>
            <person name="Salzberg S.L."/>
            <person name="Devos K.M."/>
            <person name="Dvorak J."/>
        </authorList>
    </citation>
    <scope>NUCLEOTIDE SEQUENCE [LARGE SCALE GENOMIC DNA]</scope>
    <source>
        <strain evidence="1">cv. AL8/78</strain>
    </source>
</reference>
<evidence type="ECO:0000313" key="1">
    <source>
        <dbReference type="EnsemblPlants" id="AET7Gv20841200.69"/>
    </source>
</evidence>
<dbReference type="GO" id="GO:0005975">
    <property type="term" value="P:carbohydrate metabolic process"/>
    <property type="evidence" value="ECO:0007669"/>
    <property type="project" value="InterPro"/>
</dbReference>
<name>A0A453S6G9_AEGTS</name>
<reference evidence="1" key="5">
    <citation type="journal article" date="2021" name="G3 (Bethesda)">
        <title>Aegilops tauschii genome assembly Aet v5.0 features greater sequence contiguity and improved annotation.</title>
        <authorList>
            <person name="Wang L."/>
            <person name="Zhu T."/>
            <person name="Rodriguez J.C."/>
            <person name="Deal K.R."/>
            <person name="Dubcovsky J."/>
            <person name="McGuire P.E."/>
            <person name="Lux T."/>
            <person name="Spannagl M."/>
            <person name="Mayer K.F.X."/>
            <person name="Baldrich P."/>
            <person name="Meyers B.C."/>
            <person name="Huo N."/>
            <person name="Gu Y.Q."/>
            <person name="Zhou H."/>
            <person name="Devos K.M."/>
            <person name="Bennetzen J.L."/>
            <person name="Unver T."/>
            <person name="Budak H."/>
            <person name="Gulick P.J."/>
            <person name="Galiba G."/>
            <person name="Kalapos B."/>
            <person name="Nelson D.R."/>
            <person name="Li P."/>
            <person name="You F.M."/>
            <person name="Luo M.C."/>
            <person name="Dvorak J."/>
        </authorList>
    </citation>
    <scope>NUCLEOTIDE SEQUENCE [LARGE SCALE GENOMIC DNA]</scope>
    <source>
        <strain evidence="1">cv. AL8/78</strain>
    </source>
</reference>
<dbReference type="InterPro" id="IPR044218">
    <property type="entry name" value="SWEETIE"/>
</dbReference>
<reference evidence="2" key="2">
    <citation type="journal article" date="2017" name="Nat. Plants">
        <title>The Aegilops tauschii genome reveals multiple impacts of transposons.</title>
        <authorList>
            <person name="Zhao G."/>
            <person name="Zou C."/>
            <person name="Li K."/>
            <person name="Wang K."/>
            <person name="Li T."/>
            <person name="Gao L."/>
            <person name="Zhang X."/>
            <person name="Wang H."/>
            <person name="Yang Z."/>
            <person name="Liu X."/>
            <person name="Jiang W."/>
            <person name="Mao L."/>
            <person name="Kong X."/>
            <person name="Jiao Y."/>
            <person name="Jia J."/>
        </authorList>
    </citation>
    <scope>NUCLEOTIDE SEQUENCE [LARGE SCALE GENOMIC DNA]</scope>
    <source>
        <strain evidence="2">cv. AL8/78</strain>
    </source>
</reference>
<dbReference type="Proteomes" id="UP000015105">
    <property type="component" value="Chromosome 7D"/>
</dbReference>
<accession>A0A453S6G9</accession>